<dbReference type="AlphaFoldDB" id="A0AAE0U3N2"/>
<keyword evidence="4" id="KW-1185">Reference proteome</keyword>
<accession>A0AAE0U3N2</accession>
<protein>
    <recommendedName>
        <fullName evidence="2">WW domain-containing protein</fullName>
    </recommendedName>
</protein>
<dbReference type="PROSITE" id="PS50020">
    <property type="entry name" value="WW_DOMAIN_2"/>
    <property type="match status" value="2"/>
</dbReference>
<proteinExistence type="predicted"/>
<reference evidence="3" key="2">
    <citation type="submission" date="2023-06" db="EMBL/GenBank/DDBJ databases">
        <authorList>
            <consortium name="Lawrence Berkeley National Laboratory"/>
            <person name="Haridas S."/>
            <person name="Hensen N."/>
            <person name="Bonometti L."/>
            <person name="Westerberg I."/>
            <person name="Brannstrom I.O."/>
            <person name="Guillou S."/>
            <person name="Cros-Aarteil S."/>
            <person name="Calhoun S."/>
            <person name="Kuo A."/>
            <person name="Mondo S."/>
            <person name="Pangilinan J."/>
            <person name="Riley R."/>
            <person name="LaButti K."/>
            <person name="Andreopoulos B."/>
            <person name="Lipzen A."/>
            <person name="Chen C."/>
            <person name="Yanf M."/>
            <person name="Daum C."/>
            <person name="Ng V."/>
            <person name="Clum A."/>
            <person name="Steindorff A."/>
            <person name="Ohm R."/>
            <person name="Martin F."/>
            <person name="Silar P."/>
            <person name="Natvig D."/>
            <person name="Lalanne C."/>
            <person name="Gautier V."/>
            <person name="Ament-velasquez S.L."/>
            <person name="Kruys A."/>
            <person name="Hutchinson M.I."/>
            <person name="Powell A.J."/>
            <person name="Barry K."/>
            <person name="Miller A.N."/>
            <person name="Grigoriev I.V."/>
            <person name="Debuchy R."/>
            <person name="Gladieux P."/>
            <person name="Thoren M.H."/>
            <person name="Johannesson H."/>
        </authorList>
    </citation>
    <scope>NUCLEOTIDE SEQUENCE</scope>
    <source>
        <strain evidence="3">CBS 232.78</strain>
    </source>
</reference>
<dbReference type="Gene3D" id="2.20.70.10">
    <property type="match status" value="2"/>
</dbReference>
<sequence>MSSVQTQHSRRESVMSSIGLSSPLSTITIPEVLSPVATINGGGARTCAACRSAIADNVSVFTCLICSTASLTINICVWCYTTGAAPAAHPHDISFLITESDLVVQEGTGDIPTQLWTVRKNVSGRLWYMHNETGFQTHIHPMTATVKESELTPTDLPPGWEQKKSDPGQPWYLNTITNAWSFEKPTNVLPQGWTIRKTPDGAPFFVHDALQLATWDRPGEAPKARSNLKTVTTEEPELKQASNGQLAKAAGGKKVKGVKAAAVTTSDVKMAVSVASNVAKLAAATDLSPSGIITASVAAAKLTALGVKFAGKKIGRMGKGKKLANATKLLGAAARLAGDDDGDFDEDDEEDEDEDVEEEEESQPTAHESQPAGEAGQYGAGQDTGPGVADQPYTEEQSYTEQSQPYTEQPQQYTEQPQAYQDSQYNPPPEQPPPPQQPTTDQQQYYYQQTYVYKDPSSITAQSTYVTQGSPPPAVVNNTYNIVQVDVEVGVQNTSTITEPPPPNASAFSGTSQVQIPQGLSAVITDWSWQDPSLFPVEEDELPPP</sequence>
<dbReference type="InterPro" id="IPR001202">
    <property type="entry name" value="WW_dom"/>
</dbReference>
<name>A0AAE0U3N2_9PEZI</name>
<dbReference type="Proteomes" id="UP001285441">
    <property type="component" value="Unassembled WGS sequence"/>
</dbReference>
<reference evidence="3" key="1">
    <citation type="journal article" date="2023" name="Mol. Phylogenet. Evol.">
        <title>Genome-scale phylogeny and comparative genomics of the fungal order Sordariales.</title>
        <authorList>
            <person name="Hensen N."/>
            <person name="Bonometti L."/>
            <person name="Westerberg I."/>
            <person name="Brannstrom I.O."/>
            <person name="Guillou S."/>
            <person name="Cros-Aarteil S."/>
            <person name="Calhoun S."/>
            <person name="Haridas S."/>
            <person name="Kuo A."/>
            <person name="Mondo S."/>
            <person name="Pangilinan J."/>
            <person name="Riley R."/>
            <person name="LaButti K."/>
            <person name="Andreopoulos B."/>
            <person name="Lipzen A."/>
            <person name="Chen C."/>
            <person name="Yan M."/>
            <person name="Daum C."/>
            <person name="Ng V."/>
            <person name="Clum A."/>
            <person name="Steindorff A."/>
            <person name="Ohm R.A."/>
            <person name="Martin F."/>
            <person name="Silar P."/>
            <person name="Natvig D.O."/>
            <person name="Lalanne C."/>
            <person name="Gautier V."/>
            <person name="Ament-Velasquez S.L."/>
            <person name="Kruys A."/>
            <person name="Hutchinson M.I."/>
            <person name="Powell A.J."/>
            <person name="Barry K."/>
            <person name="Miller A.N."/>
            <person name="Grigoriev I.V."/>
            <person name="Debuchy R."/>
            <person name="Gladieux P."/>
            <person name="Hiltunen Thoren M."/>
            <person name="Johannesson H."/>
        </authorList>
    </citation>
    <scope>NUCLEOTIDE SEQUENCE</scope>
    <source>
        <strain evidence="3">CBS 232.78</strain>
    </source>
</reference>
<feature type="region of interest" description="Disordered" evidence="1">
    <location>
        <begin position="337"/>
        <end position="446"/>
    </location>
</feature>
<dbReference type="SUPFAM" id="SSF51045">
    <property type="entry name" value="WW domain"/>
    <property type="match status" value="2"/>
</dbReference>
<dbReference type="CDD" id="cd00201">
    <property type="entry name" value="WW"/>
    <property type="match status" value="2"/>
</dbReference>
<feature type="domain" description="WW" evidence="2">
    <location>
        <begin position="154"/>
        <end position="187"/>
    </location>
</feature>
<organism evidence="3 4">
    <name type="scientific">Podospora didyma</name>
    <dbReference type="NCBI Taxonomy" id="330526"/>
    <lineage>
        <taxon>Eukaryota</taxon>
        <taxon>Fungi</taxon>
        <taxon>Dikarya</taxon>
        <taxon>Ascomycota</taxon>
        <taxon>Pezizomycotina</taxon>
        <taxon>Sordariomycetes</taxon>
        <taxon>Sordariomycetidae</taxon>
        <taxon>Sordariales</taxon>
        <taxon>Podosporaceae</taxon>
        <taxon>Podospora</taxon>
    </lineage>
</organism>
<comment type="caution">
    <text evidence="3">The sequence shown here is derived from an EMBL/GenBank/DDBJ whole genome shotgun (WGS) entry which is preliminary data.</text>
</comment>
<feature type="compositionally biased region" description="Low complexity" evidence="1">
    <location>
        <begin position="400"/>
        <end position="425"/>
    </location>
</feature>
<feature type="compositionally biased region" description="Acidic residues" evidence="1">
    <location>
        <begin position="339"/>
        <end position="362"/>
    </location>
</feature>
<dbReference type="InterPro" id="IPR036020">
    <property type="entry name" value="WW_dom_sf"/>
</dbReference>
<feature type="compositionally biased region" description="Pro residues" evidence="1">
    <location>
        <begin position="426"/>
        <end position="437"/>
    </location>
</feature>
<dbReference type="SMART" id="SM00456">
    <property type="entry name" value="WW"/>
    <property type="match status" value="2"/>
</dbReference>
<evidence type="ECO:0000313" key="3">
    <source>
        <dbReference type="EMBL" id="KAK3389661.1"/>
    </source>
</evidence>
<evidence type="ECO:0000313" key="4">
    <source>
        <dbReference type="Proteomes" id="UP001285441"/>
    </source>
</evidence>
<gene>
    <name evidence="3" type="ORF">B0H63DRAFT_518899</name>
</gene>
<evidence type="ECO:0000256" key="1">
    <source>
        <dbReference type="SAM" id="MobiDB-lite"/>
    </source>
</evidence>
<evidence type="ECO:0000259" key="2">
    <source>
        <dbReference type="PROSITE" id="PS50020"/>
    </source>
</evidence>
<feature type="domain" description="WW" evidence="2">
    <location>
        <begin position="187"/>
        <end position="220"/>
    </location>
</feature>
<dbReference type="EMBL" id="JAULSW010000002">
    <property type="protein sequence ID" value="KAK3389661.1"/>
    <property type="molecule type" value="Genomic_DNA"/>
</dbReference>